<evidence type="ECO:0000256" key="1">
    <source>
        <dbReference type="SAM" id="Phobius"/>
    </source>
</evidence>
<reference evidence="2" key="2">
    <citation type="submission" date="2020-06" db="EMBL/GenBank/DDBJ databases">
        <title>Helianthus annuus Genome sequencing and assembly Release 2.</title>
        <authorList>
            <person name="Gouzy J."/>
            <person name="Langlade N."/>
            <person name="Munos S."/>
        </authorList>
    </citation>
    <scope>NUCLEOTIDE SEQUENCE</scope>
    <source>
        <tissue evidence="2">Leaves</tissue>
    </source>
</reference>
<keyword evidence="1" id="KW-0472">Membrane</keyword>
<evidence type="ECO:0000313" key="2">
    <source>
        <dbReference type="EMBL" id="KAF5765420.1"/>
    </source>
</evidence>
<accession>A0A9K3E1P8</accession>
<dbReference type="AlphaFoldDB" id="A0A9K3E1P8"/>
<name>A0A9K3E1P8_HELAN</name>
<proteinExistence type="predicted"/>
<keyword evidence="3" id="KW-1185">Reference proteome</keyword>
<dbReference type="EMBL" id="MNCJ02000330">
    <property type="protein sequence ID" value="KAF5765420.1"/>
    <property type="molecule type" value="Genomic_DNA"/>
</dbReference>
<dbReference type="Gramene" id="mRNA:HanXRQr2_Chr15g0703581">
    <property type="protein sequence ID" value="CDS:HanXRQr2_Chr15g0703581.1"/>
    <property type="gene ID" value="HanXRQr2_Chr15g0703581"/>
</dbReference>
<gene>
    <name evidence="2" type="ORF">HanXRQr2_Chr15g0703581</name>
</gene>
<sequence>MYLFPLIYSNRCFLFFILRFVRLGLELFAGLLMLVGLKGLVLFKESSASGSCTPPLIAPSRILLCPCLLSLTRSFVRLFDCSLLTLWLFVFTSQSVMTG</sequence>
<reference evidence="2" key="1">
    <citation type="journal article" date="2017" name="Nature">
        <title>The sunflower genome provides insights into oil metabolism, flowering and Asterid evolution.</title>
        <authorList>
            <person name="Badouin H."/>
            <person name="Gouzy J."/>
            <person name="Grassa C.J."/>
            <person name="Murat F."/>
            <person name="Staton S.E."/>
            <person name="Cottret L."/>
            <person name="Lelandais-Briere C."/>
            <person name="Owens G.L."/>
            <person name="Carrere S."/>
            <person name="Mayjonade B."/>
            <person name="Legrand L."/>
            <person name="Gill N."/>
            <person name="Kane N.C."/>
            <person name="Bowers J.E."/>
            <person name="Hubner S."/>
            <person name="Bellec A."/>
            <person name="Berard A."/>
            <person name="Berges H."/>
            <person name="Blanchet N."/>
            <person name="Boniface M.C."/>
            <person name="Brunel D."/>
            <person name="Catrice O."/>
            <person name="Chaidir N."/>
            <person name="Claudel C."/>
            <person name="Donnadieu C."/>
            <person name="Faraut T."/>
            <person name="Fievet G."/>
            <person name="Helmstetter N."/>
            <person name="King M."/>
            <person name="Knapp S.J."/>
            <person name="Lai Z."/>
            <person name="Le Paslier M.C."/>
            <person name="Lippi Y."/>
            <person name="Lorenzon L."/>
            <person name="Mandel J.R."/>
            <person name="Marage G."/>
            <person name="Marchand G."/>
            <person name="Marquand E."/>
            <person name="Bret-Mestries E."/>
            <person name="Morien E."/>
            <person name="Nambeesan S."/>
            <person name="Nguyen T."/>
            <person name="Pegot-Espagnet P."/>
            <person name="Pouilly N."/>
            <person name="Raftis F."/>
            <person name="Sallet E."/>
            <person name="Schiex T."/>
            <person name="Thomas J."/>
            <person name="Vandecasteele C."/>
            <person name="Vares D."/>
            <person name="Vear F."/>
            <person name="Vautrin S."/>
            <person name="Crespi M."/>
            <person name="Mangin B."/>
            <person name="Burke J.M."/>
            <person name="Salse J."/>
            <person name="Munos S."/>
            <person name="Vincourt P."/>
            <person name="Rieseberg L.H."/>
            <person name="Langlade N.B."/>
        </authorList>
    </citation>
    <scope>NUCLEOTIDE SEQUENCE</scope>
    <source>
        <tissue evidence="2">Leaves</tissue>
    </source>
</reference>
<keyword evidence="1" id="KW-0812">Transmembrane</keyword>
<evidence type="ECO:0000313" key="3">
    <source>
        <dbReference type="Proteomes" id="UP000215914"/>
    </source>
</evidence>
<protein>
    <submittedName>
        <fullName evidence="2">Uncharacterized protein</fullName>
    </submittedName>
</protein>
<keyword evidence="1" id="KW-1133">Transmembrane helix</keyword>
<comment type="caution">
    <text evidence="2">The sequence shown here is derived from an EMBL/GenBank/DDBJ whole genome shotgun (WGS) entry which is preliminary data.</text>
</comment>
<organism evidence="2 3">
    <name type="scientific">Helianthus annuus</name>
    <name type="common">Common sunflower</name>
    <dbReference type="NCBI Taxonomy" id="4232"/>
    <lineage>
        <taxon>Eukaryota</taxon>
        <taxon>Viridiplantae</taxon>
        <taxon>Streptophyta</taxon>
        <taxon>Embryophyta</taxon>
        <taxon>Tracheophyta</taxon>
        <taxon>Spermatophyta</taxon>
        <taxon>Magnoliopsida</taxon>
        <taxon>eudicotyledons</taxon>
        <taxon>Gunneridae</taxon>
        <taxon>Pentapetalae</taxon>
        <taxon>asterids</taxon>
        <taxon>campanulids</taxon>
        <taxon>Asterales</taxon>
        <taxon>Asteraceae</taxon>
        <taxon>Asteroideae</taxon>
        <taxon>Heliantheae alliance</taxon>
        <taxon>Heliantheae</taxon>
        <taxon>Helianthus</taxon>
    </lineage>
</organism>
<feature type="transmembrane region" description="Helical" evidence="1">
    <location>
        <begin position="12"/>
        <end position="35"/>
    </location>
</feature>
<dbReference type="Proteomes" id="UP000215914">
    <property type="component" value="Unassembled WGS sequence"/>
</dbReference>